<reference evidence="1 2" key="1">
    <citation type="submission" date="2019-01" db="EMBL/GenBank/DDBJ databases">
        <title>Flavobacterium sp. nov.,isolated from freshwater.</title>
        <authorList>
            <person name="Zhang R."/>
            <person name="Du Z.-J."/>
        </authorList>
    </citation>
    <scope>NUCLEOTIDE SEQUENCE [LARGE SCALE GENOMIC DNA]</scope>
    <source>
        <strain evidence="1 2">1E403</strain>
    </source>
</reference>
<dbReference type="RefSeq" id="WP_128389402.1">
    <property type="nucleotide sequence ID" value="NZ_SBII01000004.1"/>
</dbReference>
<gene>
    <name evidence="1" type="ORF">EPI11_07820</name>
</gene>
<dbReference type="OrthoDB" id="9973039at2"/>
<dbReference type="AlphaFoldDB" id="A0A3S3SF99"/>
<dbReference type="Proteomes" id="UP000287527">
    <property type="component" value="Unassembled WGS sequence"/>
</dbReference>
<protein>
    <submittedName>
        <fullName evidence="1">Uncharacterized protein</fullName>
    </submittedName>
</protein>
<organism evidence="1 2">
    <name type="scientific">Flavobacterium cerinum</name>
    <dbReference type="NCBI Taxonomy" id="2502784"/>
    <lineage>
        <taxon>Bacteria</taxon>
        <taxon>Pseudomonadati</taxon>
        <taxon>Bacteroidota</taxon>
        <taxon>Flavobacteriia</taxon>
        <taxon>Flavobacteriales</taxon>
        <taxon>Flavobacteriaceae</taxon>
        <taxon>Flavobacterium</taxon>
    </lineage>
</organism>
<keyword evidence="2" id="KW-1185">Reference proteome</keyword>
<evidence type="ECO:0000313" key="1">
    <source>
        <dbReference type="EMBL" id="RWX00920.1"/>
    </source>
</evidence>
<proteinExistence type="predicted"/>
<sequence>MDRFQIGCSCAFAIVYAASMSANVTESRNVISIAMTGAGTLSLSGDAQPVIGDEIILKVTSDGTARDLTFSTGFTAPVLAGVISKTKVQTFVYDGASFIPTGSPVQIN</sequence>
<comment type="caution">
    <text evidence="1">The sequence shown here is derived from an EMBL/GenBank/DDBJ whole genome shotgun (WGS) entry which is preliminary data.</text>
</comment>
<evidence type="ECO:0000313" key="2">
    <source>
        <dbReference type="Proteomes" id="UP000287527"/>
    </source>
</evidence>
<dbReference type="EMBL" id="SBII01000004">
    <property type="protein sequence ID" value="RWX00920.1"/>
    <property type="molecule type" value="Genomic_DNA"/>
</dbReference>
<name>A0A3S3SF99_9FLAO</name>
<accession>A0A3S3SF99</accession>